<keyword evidence="1" id="KW-0597">Phosphoprotein</keyword>
<dbReference type="PANTHER" id="PTHR44520">
    <property type="entry name" value="RESPONSE REGULATOR RCP1-RELATED"/>
    <property type="match status" value="1"/>
</dbReference>
<dbReference type="RefSeq" id="WP_173063361.1">
    <property type="nucleotide sequence ID" value="NZ_AP022853.1"/>
</dbReference>
<sequence length="157" mass="17634">MTKPECILLVDDNRMDVELALDAFREVRFSNRIEVAGGGQQALDYLFGHGAYADRARYPLPVLTLLDLKMPGIDGFDVLRRIKETPLLKRIPVVILTSSREEGDRAMSYDIGANSYLVKPVSFTKFVEVVKQIEGYWLTLNAPPPLPMDEAGLHGRE</sequence>
<accession>A0A6F8VDJ5</accession>
<dbReference type="Proteomes" id="UP000502260">
    <property type="component" value="Chromosome"/>
</dbReference>
<dbReference type="CDD" id="cd17557">
    <property type="entry name" value="REC_Rcp-like"/>
    <property type="match status" value="1"/>
</dbReference>
<feature type="modified residue" description="4-aspartylphosphate" evidence="1">
    <location>
        <position position="67"/>
    </location>
</feature>
<dbReference type="InterPro" id="IPR001789">
    <property type="entry name" value="Sig_transdc_resp-reg_receiver"/>
</dbReference>
<evidence type="ECO:0000259" key="2">
    <source>
        <dbReference type="PROSITE" id="PS50110"/>
    </source>
</evidence>
<dbReference type="PROSITE" id="PS50110">
    <property type="entry name" value="RESPONSE_REGULATORY"/>
    <property type="match status" value="1"/>
</dbReference>
<name>A0A6F8VDJ5_9PROT</name>
<dbReference type="SUPFAM" id="SSF52172">
    <property type="entry name" value="CheY-like"/>
    <property type="match status" value="1"/>
</dbReference>
<dbReference type="GO" id="GO:0000160">
    <property type="term" value="P:phosphorelay signal transduction system"/>
    <property type="evidence" value="ECO:0007669"/>
    <property type="project" value="InterPro"/>
</dbReference>
<feature type="domain" description="Response regulatory" evidence="2">
    <location>
        <begin position="6"/>
        <end position="134"/>
    </location>
</feature>
<keyword evidence="4" id="KW-1185">Reference proteome</keyword>
<dbReference type="AlphaFoldDB" id="A0A6F8VDJ5"/>
<dbReference type="Pfam" id="PF00072">
    <property type="entry name" value="Response_reg"/>
    <property type="match status" value="1"/>
</dbReference>
<proteinExistence type="predicted"/>
<dbReference type="PANTHER" id="PTHR44520:SF1">
    <property type="entry name" value="TWO-COMPONENT SYSTEM REGULATORY PROTEIN"/>
    <property type="match status" value="1"/>
</dbReference>
<evidence type="ECO:0000313" key="4">
    <source>
        <dbReference type="Proteomes" id="UP000502260"/>
    </source>
</evidence>
<dbReference type="Gene3D" id="3.40.50.2300">
    <property type="match status" value="1"/>
</dbReference>
<gene>
    <name evidence="3" type="ORF">SKTS_17210</name>
</gene>
<dbReference type="EMBL" id="AP022853">
    <property type="protein sequence ID" value="BCB26835.1"/>
    <property type="molecule type" value="Genomic_DNA"/>
</dbReference>
<organism evidence="3 4">
    <name type="scientific">Sulfurimicrobium lacus</name>
    <dbReference type="NCBI Taxonomy" id="2715678"/>
    <lineage>
        <taxon>Bacteria</taxon>
        <taxon>Pseudomonadati</taxon>
        <taxon>Pseudomonadota</taxon>
        <taxon>Betaproteobacteria</taxon>
        <taxon>Nitrosomonadales</taxon>
        <taxon>Sulfuricellaceae</taxon>
        <taxon>Sulfurimicrobium</taxon>
    </lineage>
</organism>
<dbReference type="SMART" id="SM00448">
    <property type="entry name" value="REC"/>
    <property type="match status" value="1"/>
</dbReference>
<reference evidence="4" key="1">
    <citation type="submission" date="2020-03" db="EMBL/GenBank/DDBJ databases">
        <title>Complete genome sequence of sulfur-oxidizing bacterium skT11.</title>
        <authorList>
            <person name="Kanda M."/>
            <person name="Kojima H."/>
            <person name="Fukui M."/>
        </authorList>
    </citation>
    <scope>NUCLEOTIDE SEQUENCE [LARGE SCALE GENOMIC DNA]</scope>
    <source>
        <strain evidence="4">skT11</strain>
    </source>
</reference>
<evidence type="ECO:0000313" key="3">
    <source>
        <dbReference type="EMBL" id="BCB26835.1"/>
    </source>
</evidence>
<dbReference type="KEGG" id="slac:SKTS_17210"/>
<evidence type="ECO:0000256" key="1">
    <source>
        <dbReference type="PROSITE-ProRule" id="PRU00169"/>
    </source>
</evidence>
<dbReference type="InterPro" id="IPR011006">
    <property type="entry name" value="CheY-like_superfamily"/>
</dbReference>
<dbReference type="InterPro" id="IPR052893">
    <property type="entry name" value="TCS_response_regulator"/>
</dbReference>
<protein>
    <submittedName>
        <fullName evidence="3">Response regulator</fullName>
    </submittedName>
</protein>